<organism evidence="1 2">
    <name type="scientific">Cysteiniphilum litorale</name>
    <dbReference type="NCBI Taxonomy" id="2056700"/>
    <lineage>
        <taxon>Bacteria</taxon>
        <taxon>Pseudomonadati</taxon>
        <taxon>Pseudomonadota</taxon>
        <taxon>Gammaproteobacteria</taxon>
        <taxon>Thiotrichales</taxon>
        <taxon>Fastidiosibacteraceae</taxon>
        <taxon>Cysteiniphilum</taxon>
    </lineage>
</organism>
<dbReference type="EMBL" id="BMJS01000053">
    <property type="protein sequence ID" value="GGG07494.1"/>
    <property type="molecule type" value="Genomic_DNA"/>
</dbReference>
<comment type="caution">
    <text evidence="1">The sequence shown here is derived from an EMBL/GenBank/DDBJ whole genome shotgun (WGS) entry which is preliminary data.</text>
</comment>
<dbReference type="InterPro" id="IPR003462">
    <property type="entry name" value="ODC_Mu_crystall"/>
</dbReference>
<dbReference type="PANTHER" id="PTHR13812:SF19">
    <property type="entry name" value="KETIMINE REDUCTASE MU-CRYSTALLIN"/>
    <property type="match status" value="1"/>
</dbReference>
<name>A0A8J2Z706_9GAMM</name>
<keyword evidence="2" id="KW-1185">Reference proteome</keyword>
<dbReference type="AlphaFoldDB" id="A0A8J2Z706"/>
<dbReference type="NCBIfam" id="NF005762">
    <property type="entry name" value="PRK07589.1"/>
    <property type="match status" value="1"/>
</dbReference>
<dbReference type="Gene3D" id="3.40.50.720">
    <property type="entry name" value="NAD(P)-binding Rossmann-like Domain"/>
    <property type="match status" value="1"/>
</dbReference>
<dbReference type="OrthoDB" id="9809203at2"/>
<reference evidence="1" key="1">
    <citation type="journal article" date="2014" name="Int. J. Syst. Evol. Microbiol.">
        <title>Complete genome sequence of Corynebacterium casei LMG S-19264T (=DSM 44701T), isolated from a smear-ripened cheese.</title>
        <authorList>
            <consortium name="US DOE Joint Genome Institute (JGI-PGF)"/>
            <person name="Walter F."/>
            <person name="Albersmeier A."/>
            <person name="Kalinowski J."/>
            <person name="Ruckert C."/>
        </authorList>
    </citation>
    <scope>NUCLEOTIDE SEQUENCE</scope>
    <source>
        <strain evidence="1">CGMCC 1.15758</strain>
    </source>
</reference>
<gene>
    <name evidence="1" type="primary">arcB</name>
    <name evidence="1" type="ORF">GCM10010995_26320</name>
</gene>
<sequence>MIKVISVEKLAELIHKHGLRQYLVDLMTTLKGDFLRWQEFDKIPRPAFHVPDGVIELMPTADKELFAYKYVNGHPKNPLQNKQTIVATGQLSKVSDGHPLLISEMTVLTGLRTAATSALATDYLARKDASTLALIGTGAQSDFQALAAAIVRDIKTIRYHDIDPQAMRRFEKNMQAYDFELIPCNSNEEAVKGADIITVCTACKAHAVVIENSWIKEGVHINGLGGDCPGKTELDQAILPRAKVVVEFFEQSFIEGEIQHFTEEEAKKVVYAELWQLISNEKQGRVSQEEITVFDSVGFALEDFSALKLTYQLAEKYNIGVPMNMIPALKDPKDLFSVLNEHGDNSALRIKEVHANV</sequence>
<dbReference type="InterPro" id="IPR036291">
    <property type="entry name" value="NAD(P)-bd_dom_sf"/>
</dbReference>
<proteinExistence type="predicted"/>
<dbReference type="Gene3D" id="3.30.1780.10">
    <property type="entry name" value="ornithine cyclodeaminase, domain 1"/>
    <property type="match status" value="1"/>
</dbReference>
<evidence type="ECO:0000313" key="2">
    <source>
        <dbReference type="Proteomes" id="UP000636949"/>
    </source>
</evidence>
<reference evidence="1" key="2">
    <citation type="submission" date="2020-09" db="EMBL/GenBank/DDBJ databases">
        <authorList>
            <person name="Sun Q."/>
            <person name="Zhou Y."/>
        </authorList>
    </citation>
    <scope>NUCLEOTIDE SEQUENCE</scope>
    <source>
        <strain evidence="1">CGMCC 1.15758</strain>
    </source>
</reference>
<dbReference type="InterPro" id="IPR023401">
    <property type="entry name" value="ODC_N"/>
</dbReference>
<evidence type="ECO:0000313" key="1">
    <source>
        <dbReference type="EMBL" id="GGG07494.1"/>
    </source>
</evidence>
<dbReference type="Proteomes" id="UP000636949">
    <property type="component" value="Unassembled WGS sequence"/>
</dbReference>
<accession>A0A8J2Z706</accession>
<dbReference type="Pfam" id="PF02423">
    <property type="entry name" value="OCD_Mu_crystall"/>
    <property type="match status" value="1"/>
</dbReference>
<dbReference type="PANTHER" id="PTHR13812">
    <property type="entry name" value="KETIMINE REDUCTASE MU-CRYSTALLIN"/>
    <property type="match status" value="1"/>
</dbReference>
<dbReference type="SUPFAM" id="SSF51735">
    <property type="entry name" value="NAD(P)-binding Rossmann-fold domains"/>
    <property type="match status" value="1"/>
</dbReference>
<protein>
    <submittedName>
        <fullName evidence="1">Ornithine cyclodeaminase</fullName>
    </submittedName>
</protein>